<organism evidence="1 2">
    <name type="scientific">Pleurodeles waltl</name>
    <name type="common">Iberian ribbed newt</name>
    <dbReference type="NCBI Taxonomy" id="8319"/>
    <lineage>
        <taxon>Eukaryota</taxon>
        <taxon>Metazoa</taxon>
        <taxon>Chordata</taxon>
        <taxon>Craniata</taxon>
        <taxon>Vertebrata</taxon>
        <taxon>Euteleostomi</taxon>
        <taxon>Amphibia</taxon>
        <taxon>Batrachia</taxon>
        <taxon>Caudata</taxon>
        <taxon>Salamandroidea</taxon>
        <taxon>Salamandridae</taxon>
        <taxon>Pleurodelinae</taxon>
        <taxon>Pleurodeles</taxon>
    </lineage>
</organism>
<sequence>MRVFRSVECRASKSSATPLSELTRGRCLHENQPSCTPASQGTGEEQGCPYAVEEESEGDFFLSRAIVLRSELKRVTSAYLQRGRIPIWDVDFASPDLDLVHQLGIKGRPHGGYSEEGA</sequence>
<dbReference type="EMBL" id="JANPWB010000008">
    <property type="protein sequence ID" value="KAJ1165850.1"/>
    <property type="molecule type" value="Genomic_DNA"/>
</dbReference>
<name>A0AAV7SP04_PLEWA</name>
<accession>A0AAV7SP04</accession>
<proteinExistence type="predicted"/>
<reference evidence="1" key="1">
    <citation type="journal article" date="2022" name="bioRxiv">
        <title>Sequencing and chromosome-scale assembly of the giantPleurodeles waltlgenome.</title>
        <authorList>
            <person name="Brown T."/>
            <person name="Elewa A."/>
            <person name="Iarovenko S."/>
            <person name="Subramanian E."/>
            <person name="Araus A.J."/>
            <person name="Petzold A."/>
            <person name="Susuki M."/>
            <person name="Suzuki K.-i.T."/>
            <person name="Hayashi T."/>
            <person name="Toyoda A."/>
            <person name="Oliveira C."/>
            <person name="Osipova E."/>
            <person name="Leigh N.D."/>
            <person name="Simon A."/>
            <person name="Yun M.H."/>
        </authorList>
    </citation>
    <scope>NUCLEOTIDE SEQUENCE</scope>
    <source>
        <strain evidence="1">20211129_DDA</strain>
        <tissue evidence="1">Liver</tissue>
    </source>
</reference>
<protein>
    <submittedName>
        <fullName evidence="1">Uncharacterized protein</fullName>
    </submittedName>
</protein>
<comment type="caution">
    <text evidence="1">The sequence shown here is derived from an EMBL/GenBank/DDBJ whole genome shotgun (WGS) entry which is preliminary data.</text>
</comment>
<evidence type="ECO:0000313" key="1">
    <source>
        <dbReference type="EMBL" id="KAJ1165850.1"/>
    </source>
</evidence>
<dbReference type="AlphaFoldDB" id="A0AAV7SP04"/>
<gene>
    <name evidence="1" type="ORF">NDU88_006267</name>
</gene>
<keyword evidence="2" id="KW-1185">Reference proteome</keyword>
<dbReference type="Proteomes" id="UP001066276">
    <property type="component" value="Chromosome 4_2"/>
</dbReference>
<evidence type="ECO:0000313" key="2">
    <source>
        <dbReference type="Proteomes" id="UP001066276"/>
    </source>
</evidence>